<dbReference type="PROSITE" id="PS01304">
    <property type="entry name" value="UBIH"/>
    <property type="match status" value="1"/>
</dbReference>
<protein>
    <submittedName>
        <fullName evidence="9">Ubiquinone biosynthesis hydroxylase, UbiH/UbiF/VisC/COQ6 family protein</fullName>
        <ecNumber evidence="9">1.14.13.-</ecNumber>
    </submittedName>
</protein>
<dbReference type="GO" id="GO:0016705">
    <property type="term" value="F:oxidoreductase activity, acting on paired donors, with incorporation or reduction of molecular oxygen"/>
    <property type="evidence" value="ECO:0007669"/>
    <property type="project" value="InterPro"/>
</dbReference>
<dbReference type="UniPathway" id="UPA00232"/>
<evidence type="ECO:0000313" key="9">
    <source>
        <dbReference type="EMBL" id="AEM42116.1"/>
    </source>
</evidence>
<proteinExistence type="inferred from homology"/>
<dbReference type="InterPro" id="IPR010971">
    <property type="entry name" value="UbiH/COQ6"/>
</dbReference>
<dbReference type="OrthoDB" id="9796623at2"/>
<dbReference type="HOGENOM" id="CLU_009665_8_1_5"/>
<evidence type="ECO:0000256" key="2">
    <source>
        <dbReference type="ARBA" id="ARBA00004749"/>
    </source>
</evidence>
<gene>
    <name evidence="9" type="primary">ubiH</name>
    <name evidence="9" type="ordered locus">KVU_2276</name>
</gene>
<keyword evidence="4" id="KW-0285">Flavoprotein</keyword>
<dbReference type="InterPro" id="IPR036188">
    <property type="entry name" value="FAD/NAD-bd_sf"/>
</dbReference>
<dbReference type="GO" id="GO:0071949">
    <property type="term" value="F:FAD binding"/>
    <property type="evidence" value="ECO:0007669"/>
    <property type="project" value="InterPro"/>
</dbReference>
<dbReference type="KEGG" id="kvl:KVU_2276"/>
<dbReference type="EMBL" id="CP002018">
    <property type="protein sequence ID" value="AEM42116.1"/>
    <property type="molecule type" value="Genomic_DNA"/>
</dbReference>
<dbReference type="InterPro" id="IPR002938">
    <property type="entry name" value="FAD-bd"/>
</dbReference>
<dbReference type="NCBIfam" id="TIGR01988">
    <property type="entry name" value="Ubi-OHases"/>
    <property type="match status" value="1"/>
</dbReference>
<dbReference type="PATRIC" id="fig|759362.5.peg.2370"/>
<dbReference type="EC" id="1.14.13.-" evidence="9"/>
<comment type="cofactor">
    <cofactor evidence="1">
        <name>FAD</name>
        <dbReference type="ChEBI" id="CHEBI:57692"/>
    </cofactor>
</comment>
<dbReference type="SUPFAM" id="SSF51905">
    <property type="entry name" value="FAD/NAD(P)-binding domain"/>
    <property type="match status" value="1"/>
</dbReference>
<dbReference type="FunFam" id="3.50.50.60:FF:000021">
    <property type="entry name" value="Ubiquinone biosynthesis monooxygenase COQ6"/>
    <property type="match status" value="1"/>
</dbReference>
<reference evidence="9 10" key="1">
    <citation type="journal article" date="2011" name="J. Bacteriol.">
        <title>Complete genome sequence of the industrial strain Ketogulonicigenium vulgare WSH-001.</title>
        <authorList>
            <person name="Liu L."/>
            <person name="Li Y."/>
            <person name="Zhang J."/>
            <person name="Zhou Z."/>
            <person name="Liu J."/>
            <person name="Li X."/>
            <person name="Zhou J."/>
            <person name="Du G."/>
            <person name="Wang L."/>
            <person name="Chen J."/>
        </authorList>
    </citation>
    <scope>NUCLEOTIDE SEQUENCE [LARGE SCALE GENOMIC DNA]</scope>
    <source>
        <strain evidence="9 10">WSH-001</strain>
    </source>
</reference>
<evidence type="ECO:0000256" key="5">
    <source>
        <dbReference type="ARBA" id="ARBA00022827"/>
    </source>
</evidence>
<keyword evidence="6 9" id="KW-0560">Oxidoreductase</keyword>
<sequence length="406" mass="43294">MENMRADVLIIGGGLNGPALALALTRAGQRAVVIDALPVDLRSADTFDGRSYALSAGTVRMLQRLGAWPAAHATAIRQIKVTDGRAGEGPAPFMLHFNAAEGDNGPMGQMIEDRYLRRALLSAIDANPRVTHIAPAKVVAQNVDARGASVTLDDGRMFHGKLLVGADGKSSGTAERAGLTRSPLPYHQMAITCAIAHERPHDGIAHQFFMPGGPLAILPLTENRSSIVWSEDETRARALMAMDDADFLQALRPAFGRFLGQISLATPRSAFPLALSLLEAFVASRVALVGDAAHGLHPVAGQGLNAGMRDVAALVDVLTDARKRGEDIGATDVLDRYQSWRRPEVLALAAVTHGTTKLFSNDDRLLRGVRDIGLGVINAIAPLRRAMMREAAGITDSLNGLPRLMR</sequence>
<dbReference type="eggNOG" id="COG0654">
    <property type="taxonomic scope" value="Bacteria"/>
</dbReference>
<accession>F9Y6J6</accession>
<organism evidence="9 10">
    <name type="scientific">Ketogulonicigenium vulgare (strain WSH-001)</name>
    <dbReference type="NCBI Taxonomy" id="759362"/>
    <lineage>
        <taxon>Bacteria</taxon>
        <taxon>Pseudomonadati</taxon>
        <taxon>Pseudomonadota</taxon>
        <taxon>Alphaproteobacteria</taxon>
        <taxon>Rhodobacterales</taxon>
        <taxon>Roseobacteraceae</taxon>
        <taxon>Ketogulonicigenium</taxon>
    </lineage>
</organism>
<name>F9Y6J6_KETVW</name>
<dbReference type="GO" id="GO:0006744">
    <property type="term" value="P:ubiquinone biosynthetic process"/>
    <property type="evidence" value="ECO:0007669"/>
    <property type="project" value="UniProtKB-UniPathway"/>
</dbReference>
<keyword evidence="7" id="KW-0503">Monooxygenase</keyword>
<dbReference type="PRINTS" id="PR00420">
    <property type="entry name" value="RNGMNOXGNASE"/>
</dbReference>
<dbReference type="Pfam" id="PF01494">
    <property type="entry name" value="FAD_binding_3"/>
    <property type="match status" value="1"/>
</dbReference>
<dbReference type="Gene3D" id="3.50.50.60">
    <property type="entry name" value="FAD/NAD(P)-binding domain"/>
    <property type="match status" value="2"/>
</dbReference>
<keyword evidence="5" id="KW-0274">FAD</keyword>
<evidence type="ECO:0000256" key="7">
    <source>
        <dbReference type="ARBA" id="ARBA00023033"/>
    </source>
</evidence>
<dbReference type="AlphaFoldDB" id="F9Y6J6"/>
<evidence type="ECO:0000256" key="4">
    <source>
        <dbReference type="ARBA" id="ARBA00022630"/>
    </source>
</evidence>
<dbReference type="Proteomes" id="UP000000692">
    <property type="component" value="Chromosome"/>
</dbReference>
<comment type="similarity">
    <text evidence="3">Belongs to the UbiH/COQ6 family.</text>
</comment>
<evidence type="ECO:0000256" key="1">
    <source>
        <dbReference type="ARBA" id="ARBA00001974"/>
    </source>
</evidence>
<keyword evidence="10" id="KW-1185">Reference proteome</keyword>
<dbReference type="InterPro" id="IPR051205">
    <property type="entry name" value="UbiH/COQ6_monooxygenase"/>
</dbReference>
<dbReference type="InterPro" id="IPR018168">
    <property type="entry name" value="Ubi_Hdrlase_CS"/>
</dbReference>
<dbReference type="PANTHER" id="PTHR43876">
    <property type="entry name" value="UBIQUINONE BIOSYNTHESIS MONOOXYGENASE COQ6, MITOCHONDRIAL"/>
    <property type="match status" value="1"/>
</dbReference>
<evidence type="ECO:0000256" key="3">
    <source>
        <dbReference type="ARBA" id="ARBA00005349"/>
    </source>
</evidence>
<dbReference type="RefSeq" id="WP_013385505.1">
    <property type="nucleotide sequence ID" value="NC_017384.1"/>
</dbReference>
<dbReference type="GO" id="GO:0004497">
    <property type="term" value="F:monooxygenase activity"/>
    <property type="evidence" value="ECO:0007669"/>
    <property type="project" value="UniProtKB-KW"/>
</dbReference>
<evidence type="ECO:0000256" key="6">
    <source>
        <dbReference type="ARBA" id="ARBA00023002"/>
    </source>
</evidence>
<evidence type="ECO:0000313" key="10">
    <source>
        <dbReference type="Proteomes" id="UP000000692"/>
    </source>
</evidence>
<feature type="domain" description="FAD-binding" evidence="8">
    <location>
        <begin position="6"/>
        <end position="346"/>
    </location>
</feature>
<comment type="pathway">
    <text evidence="2">Cofactor biosynthesis; ubiquinone biosynthesis.</text>
</comment>
<evidence type="ECO:0000259" key="8">
    <source>
        <dbReference type="Pfam" id="PF01494"/>
    </source>
</evidence>
<dbReference type="PANTHER" id="PTHR43876:SF7">
    <property type="entry name" value="UBIQUINONE BIOSYNTHESIS MONOOXYGENASE COQ6, MITOCHONDRIAL"/>
    <property type="match status" value="1"/>
</dbReference>
<dbReference type="GO" id="GO:0110142">
    <property type="term" value="C:ubiquinone biosynthesis complex"/>
    <property type="evidence" value="ECO:0007669"/>
    <property type="project" value="UniProtKB-ARBA"/>
</dbReference>
<keyword evidence="9" id="KW-0830">Ubiquinone</keyword>